<evidence type="ECO:0000313" key="3">
    <source>
        <dbReference type="Proteomes" id="UP001500668"/>
    </source>
</evidence>
<keyword evidence="3" id="KW-1185">Reference proteome</keyword>
<name>A0ABP3QPL9_9ACTN</name>
<accession>A0ABP3QPL9</accession>
<protein>
    <recommendedName>
        <fullName evidence="4">Tetratricopeptide repeat protein</fullName>
    </recommendedName>
</protein>
<dbReference type="EMBL" id="BAAACA010000014">
    <property type="protein sequence ID" value="GAA0593388.1"/>
    <property type="molecule type" value="Genomic_DNA"/>
</dbReference>
<proteinExistence type="predicted"/>
<sequence>MGHEHVAPERAVIHYSEEVKENNLTDGVAALINIAGTFITLLKNKEVGAQLPLDAVQALRPMTTDYPSYRRQLAEWEVSPGAAFLAGAGRWEEATAVGEEAIGLYRKLAAENPGDDELTYRISWAQIAVAIDLAAKTELQPKATDLTLAATDNLRTLATNCHRPPAGGRGPLHATGRGGPRQLRAEARRSQEAAGGTADLTAVRHDIHGPQPPPSGRADHRRWGRGRGGGSR</sequence>
<evidence type="ECO:0008006" key="4">
    <source>
        <dbReference type="Google" id="ProtNLM"/>
    </source>
</evidence>
<gene>
    <name evidence="2" type="ORF">GCM10010394_23390</name>
</gene>
<dbReference type="Proteomes" id="UP001500668">
    <property type="component" value="Unassembled WGS sequence"/>
</dbReference>
<feature type="region of interest" description="Disordered" evidence="1">
    <location>
        <begin position="159"/>
        <end position="232"/>
    </location>
</feature>
<organism evidence="2 3">
    <name type="scientific">Streptomyces crystallinus</name>
    <dbReference type="NCBI Taxonomy" id="68191"/>
    <lineage>
        <taxon>Bacteria</taxon>
        <taxon>Bacillati</taxon>
        <taxon>Actinomycetota</taxon>
        <taxon>Actinomycetes</taxon>
        <taxon>Kitasatosporales</taxon>
        <taxon>Streptomycetaceae</taxon>
        <taxon>Streptomyces</taxon>
    </lineage>
</organism>
<comment type="caution">
    <text evidence="2">The sequence shown here is derived from an EMBL/GenBank/DDBJ whole genome shotgun (WGS) entry which is preliminary data.</text>
</comment>
<evidence type="ECO:0000256" key="1">
    <source>
        <dbReference type="SAM" id="MobiDB-lite"/>
    </source>
</evidence>
<evidence type="ECO:0000313" key="2">
    <source>
        <dbReference type="EMBL" id="GAA0593388.1"/>
    </source>
</evidence>
<reference evidence="3" key="1">
    <citation type="journal article" date="2019" name="Int. J. Syst. Evol. Microbiol.">
        <title>The Global Catalogue of Microorganisms (GCM) 10K type strain sequencing project: providing services to taxonomists for standard genome sequencing and annotation.</title>
        <authorList>
            <consortium name="The Broad Institute Genomics Platform"/>
            <consortium name="The Broad Institute Genome Sequencing Center for Infectious Disease"/>
            <person name="Wu L."/>
            <person name="Ma J."/>
        </authorList>
    </citation>
    <scope>NUCLEOTIDE SEQUENCE [LARGE SCALE GENOMIC DNA]</scope>
    <source>
        <strain evidence="3">JCM 5067</strain>
    </source>
</reference>